<dbReference type="GO" id="GO:0016746">
    <property type="term" value="F:acyltransferase activity"/>
    <property type="evidence" value="ECO:0007669"/>
    <property type="project" value="UniProtKB-KW"/>
</dbReference>
<dbReference type="Pfam" id="PF01553">
    <property type="entry name" value="Acyltransferase"/>
    <property type="match status" value="1"/>
</dbReference>
<dbReference type="eggNOG" id="COG0204">
    <property type="taxonomic scope" value="Bacteria"/>
</dbReference>
<dbReference type="AlphaFoldDB" id="A0A084IJA0"/>
<proteinExistence type="predicted"/>
<keyword evidence="3" id="KW-1185">Reference proteome</keyword>
<sequence length="272" mass="30496">MRIRQYLKPRTVSREVESIVDRLPMGNIGSLGYDPWGLNPDTAKITFMAVRWLYENYFRVVAHGLDNVPASGRVLIVGNHSGQLPMDGVLVSFAVANKGEGARLPRSMIERWFPSVPFLGNWMNSVGGVIGDPKNCAKMLEREEALVVFPEGVRGSGKPYRLRYQLQRFGHGFMHLAMEHNTPIVPVGVVGCEETMPSLVNIRPLARMLGMPYFPLSPLVPLPARVILNFGQPMQFPNDANSERDVEWRVEEVKDAIRDLIDAGIAQRKSIF</sequence>
<dbReference type="RefSeq" id="WP_037339034.1">
    <property type="nucleotide sequence ID" value="NZ_APNK01000022.1"/>
</dbReference>
<keyword evidence="2" id="KW-0808">Transferase</keyword>
<name>A0A084IJA0_SALHC</name>
<dbReference type="PANTHER" id="PTHR22753">
    <property type="entry name" value="TRANSMEMBRANE PROTEIN 68"/>
    <property type="match status" value="1"/>
</dbReference>
<dbReference type="STRING" id="1304275.C41B8_13095"/>
<dbReference type="CDD" id="cd07987">
    <property type="entry name" value="LPLAT_MGAT-like"/>
    <property type="match status" value="1"/>
</dbReference>
<evidence type="ECO:0000259" key="1">
    <source>
        <dbReference type="SMART" id="SM00563"/>
    </source>
</evidence>
<dbReference type="SUPFAM" id="SSF69593">
    <property type="entry name" value="Glycerol-3-phosphate (1)-acyltransferase"/>
    <property type="match status" value="1"/>
</dbReference>
<dbReference type="PANTHER" id="PTHR22753:SF14">
    <property type="entry name" value="MONOACYLGLYCEROL_DIACYLGLYCEROL O-ACYLTRANSFERASE"/>
    <property type="match status" value="1"/>
</dbReference>
<feature type="domain" description="Phospholipid/glycerol acyltransferase" evidence="1">
    <location>
        <begin position="74"/>
        <end position="192"/>
    </location>
</feature>
<keyword evidence="2" id="KW-0012">Acyltransferase</keyword>
<organism evidence="2 3">
    <name type="scientific">Salinisphaera hydrothermalis (strain C41B8)</name>
    <dbReference type="NCBI Taxonomy" id="1304275"/>
    <lineage>
        <taxon>Bacteria</taxon>
        <taxon>Pseudomonadati</taxon>
        <taxon>Pseudomonadota</taxon>
        <taxon>Gammaproteobacteria</taxon>
        <taxon>Salinisphaerales</taxon>
        <taxon>Salinisphaeraceae</taxon>
        <taxon>Salinisphaera</taxon>
    </lineage>
</organism>
<accession>A0A084IJA0</accession>
<dbReference type="InterPro" id="IPR002123">
    <property type="entry name" value="Plipid/glycerol_acylTrfase"/>
</dbReference>
<comment type="caution">
    <text evidence="2">The sequence shown here is derived from an EMBL/GenBank/DDBJ whole genome shotgun (WGS) entry which is preliminary data.</text>
</comment>
<dbReference type="SMART" id="SM00563">
    <property type="entry name" value="PlsC"/>
    <property type="match status" value="1"/>
</dbReference>
<reference evidence="2 3" key="1">
    <citation type="submission" date="2013-03" db="EMBL/GenBank/DDBJ databases">
        <title>Salinisphaera hydrothermalis C41B8 Genome Sequencing.</title>
        <authorList>
            <person name="Li C."/>
            <person name="Lai Q."/>
            <person name="Shao Z."/>
        </authorList>
    </citation>
    <scope>NUCLEOTIDE SEQUENCE [LARGE SCALE GENOMIC DNA]</scope>
    <source>
        <strain evidence="2 3">C41B8</strain>
    </source>
</reference>
<dbReference type="GO" id="GO:0016020">
    <property type="term" value="C:membrane"/>
    <property type="evidence" value="ECO:0007669"/>
    <property type="project" value="TreeGrafter"/>
</dbReference>
<protein>
    <submittedName>
        <fullName evidence="2">1-acyl-sn-glycerol-3-phosphate acyltransferase</fullName>
    </submittedName>
</protein>
<evidence type="ECO:0000313" key="3">
    <source>
        <dbReference type="Proteomes" id="UP000028302"/>
    </source>
</evidence>
<evidence type="ECO:0000313" key="2">
    <source>
        <dbReference type="EMBL" id="KEZ76784.1"/>
    </source>
</evidence>
<gene>
    <name evidence="2" type="ORF">C41B8_13095</name>
</gene>
<dbReference type="Proteomes" id="UP000028302">
    <property type="component" value="Unassembled WGS sequence"/>
</dbReference>
<dbReference type="OrthoDB" id="1113830at2"/>
<dbReference type="EMBL" id="APNK01000022">
    <property type="protein sequence ID" value="KEZ76784.1"/>
    <property type="molecule type" value="Genomic_DNA"/>
</dbReference>
<dbReference type="PATRIC" id="fig|1304275.5.peg.2674"/>